<dbReference type="Pfam" id="PF15585">
    <property type="entry name" value="Imm7"/>
    <property type="match status" value="1"/>
</dbReference>
<dbReference type="RefSeq" id="WP_185256291.1">
    <property type="nucleotide sequence ID" value="NZ_AP023368.1"/>
</dbReference>
<proteinExistence type="predicted"/>
<accession>A0A7I8DWE5</accession>
<sequence length="133" mass="15550">MLEYHGWINIRGQAYFVEDDNIDEIVEKIQHYINNNNWNNGLMSLYPTNGEYFLHFSGFHNHNYSAPHVTLFMEFIADVAQGSYGIVYLYDDEALDIFENKFKVLVLKRGGVTEQADPFLSPYFPEVEDIPME</sequence>
<dbReference type="Proteomes" id="UP000515703">
    <property type="component" value="Chromosome"/>
</dbReference>
<dbReference type="InterPro" id="IPR028965">
    <property type="entry name" value="Imm7"/>
</dbReference>
<dbReference type="KEGG" id="acht:bsdcttw_36770"/>
<evidence type="ECO:0008006" key="3">
    <source>
        <dbReference type="Google" id="ProtNLM"/>
    </source>
</evidence>
<reference evidence="1 2" key="2">
    <citation type="submission" date="2020-08" db="EMBL/GenBank/DDBJ databases">
        <authorList>
            <person name="Ueki A."/>
            <person name="Tonouchi A."/>
        </authorList>
    </citation>
    <scope>NUCLEOTIDE SEQUENCE [LARGE SCALE GENOMIC DNA]</scope>
    <source>
        <strain evidence="1 2">CTTW</strain>
    </source>
</reference>
<gene>
    <name evidence="1" type="ORF">bsdcttw_36770</name>
</gene>
<name>A0A7I8DWE5_9FIRM</name>
<organism evidence="1 2">
    <name type="scientific">Anaerocolumna chitinilytica</name>
    <dbReference type="NCBI Taxonomy" id="1727145"/>
    <lineage>
        <taxon>Bacteria</taxon>
        <taxon>Bacillati</taxon>
        <taxon>Bacillota</taxon>
        <taxon>Clostridia</taxon>
        <taxon>Lachnospirales</taxon>
        <taxon>Lachnospiraceae</taxon>
        <taxon>Anaerocolumna</taxon>
    </lineage>
</organism>
<evidence type="ECO:0000313" key="1">
    <source>
        <dbReference type="EMBL" id="BCK00637.1"/>
    </source>
</evidence>
<dbReference type="AlphaFoldDB" id="A0A7I8DWE5"/>
<reference evidence="1 2" key="1">
    <citation type="submission" date="2020-08" db="EMBL/GenBank/DDBJ databases">
        <title>Draft genome sequencing of an Anaerocolumna strain isolated from anoxic soil subjected to BSD treatment.</title>
        <authorList>
            <person name="Uek A."/>
            <person name="Tonouchi A."/>
        </authorList>
    </citation>
    <scope>NUCLEOTIDE SEQUENCE [LARGE SCALE GENOMIC DNA]</scope>
    <source>
        <strain evidence="1 2">CTTW</strain>
    </source>
</reference>
<protein>
    <recommendedName>
        <fullName evidence="3">Immunity protein 7</fullName>
    </recommendedName>
</protein>
<dbReference type="EMBL" id="AP023368">
    <property type="protein sequence ID" value="BCK00637.1"/>
    <property type="molecule type" value="Genomic_DNA"/>
</dbReference>
<keyword evidence="2" id="KW-1185">Reference proteome</keyword>
<evidence type="ECO:0000313" key="2">
    <source>
        <dbReference type="Proteomes" id="UP000515703"/>
    </source>
</evidence>